<keyword evidence="1" id="KW-0812">Transmembrane</keyword>
<dbReference type="Proteomes" id="UP000002588">
    <property type="component" value="Chromosome"/>
</dbReference>
<name>A1K3L3_AZOSB</name>
<evidence type="ECO:0000256" key="1">
    <source>
        <dbReference type="SAM" id="Phobius"/>
    </source>
</evidence>
<dbReference type="HOGENOM" id="CLU_041122_0_0_4"/>
<protein>
    <submittedName>
        <fullName evidence="2">Hypothetical membrane protein</fullName>
    </submittedName>
</protein>
<evidence type="ECO:0000313" key="3">
    <source>
        <dbReference type="Proteomes" id="UP000002588"/>
    </source>
</evidence>
<dbReference type="eggNOG" id="ENOG502Z8MQ">
    <property type="taxonomic scope" value="Bacteria"/>
</dbReference>
<dbReference type="EMBL" id="AM406670">
    <property type="protein sequence ID" value="CAL93418.1"/>
    <property type="molecule type" value="Genomic_DNA"/>
</dbReference>
<reference evidence="2 3" key="1">
    <citation type="journal article" date="2006" name="Nat. Biotechnol.">
        <title>Complete genome of the mutualistic, N2-fixing grass endophyte Azoarcus sp. strain BH72.</title>
        <authorList>
            <person name="Krause A."/>
            <person name="Ramakumar A."/>
            <person name="Bartels D."/>
            <person name="Battistoni F."/>
            <person name="Bekel T."/>
            <person name="Boch J."/>
            <person name="Boehm M."/>
            <person name="Friedrich F."/>
            <person name="Hurek T."/>
            <person name="Krause L."/>
            <person name="Linke B."/>
            <person name="McHardy A.C."/>
            <person name="Sarkar A."/>
            <person name="Schneiker S."/>
            <person name="Syed A.A."/>
            <person name="Thauer R."/>
            <person name="Vorhoelter F.-J."/>
            <person name="Weidner S."/>
            <person name="Puehler A."/>
            <person name="Reinhold-Hurek B."/>
            <person name="Kaiser O."/>
            <person name="Goesmann A."/>
        </authorList>
    </citation>
    <scope>NUCLEOTIDE SEQUENCE [LARGE SCALE GENOMIC DNA]</scope>
    <source>
        <strain evidence="2 3">BH72</strain>
    </source>
</reference>
<organism evidence="2 3">
    <name type="scientific">Azoarcus sp. (strain BH72)</name>
    <dbReference type="NCBI Taxonomy" id="418699"/>
    <lineage>
        <taxon>Bacteria</taxon>
        <taxon>Pseudomonadati</taxon>
        <taxon>Pseudomonadota</taxon>
        <taxon>Betaproteobacteria</taxon>
        <taxon>Rhodocyclales</taxon>
        <taxon>Zoogloeaceae</taxon>
        <taxon>Azoarcus</taxon>
    </lineage>
</organism>
<dbReference type="RefSeq" id="WP_011764535.1">
    <property type="nucleotide sequence ID" value="NC_008702.1"/>
</dbReference>
<accession>A1K3L3</accession>
<feature type="transmembrane region" description="Helical" evidence="1">
    <location>
        <begin position="295"/>
        <end position="318"/>
    </location>
</feature>
<gene>
    <name evidence="2" type="ordered locus">azo0801</name>
</gene>
<keyword evidence="1" id="KW-1133">Transmembrane helix</keyword>
<dbReference type="AlphaFoldDB" id="A1K3L3"/>
<proteinExistence type="predicted"/>
<keyword evidence="3" id="KW-1185">Reference proteome</keyword>
<dbReference type="KEGG" id="azo:azo0801"/>
<sequence length="474" mass="50580">MGRDCLLLISAAGARAWTQQRGGLAPGPHFAADAAGHAAFSEWLSTRPAASFTLLADLAGESLRLETLPRSGGRDRTSLISRRCRQHFPDTPYTAAQPFRAPSGAPPRETVLLSALTPADALEPWLQRLAAQGSAVRSLHGMGFALALWVRRHGRRQPVLRGDFLLVSASPAGERHSYFQHGQLRFSRLIGDGEEAPLRRSEAHLYAHDLTDRRTPLTIVGVGAEDLVAAHNSGPHHEGGIPAPFQPVALHLPSPAGPDAAWLAPLHRLLSRALHPQAGHAPADLVRVFRTRRALATLGGVATAVGVIALAGAASVALSTRPLVQHNAALTERLAVDARTLAALQADTPATPHPPAEMRAIAAELGRQRRLHAEPRQALATIAAVLDRHPQAVLHELRWERPPQDSAGPAPLRVTLRLELDGSDDRASARGAERLAADLARQPGIQLRPLPAETAPGATPAGHLRLELQFLEPA</sequence>
<dbReference type="STRING" id="62928.azo0801"/>
<evidence type="ECO:0000313" key="2">
    <source>
        <dbReference type="EMBL" id="CAL93418.1"/>
    </source>
</evidence>
<keyword evidence="1" id="KW-0472">Membrane</keyword>